<dbReference type="SUPFAM" id="SSF47095">
    <property type="entry name" value="HMG-box"/>
    <property type="match status" value="1"/>
</dbReference>
<proteinExistence type="predicted"/>
<keyword evidence="3" id="KW-0238">DNA-binding</keyword>
<evidence type="ECO:0000256" key="1">
    <source>
        <dbReference type="ARBA" id="ARBA00004123"/>
    </source>
</evidence>
<dbReference type="Proteomes" id="UP001485043">
    <property type="component" value="Unassembled WGS sequence"/>
</dbReference>
<keyword evidence="4" id="KW-0804">Transcription</keyword>
<organism evidence="8 9">
    <name type="scientific">Apatococcus fuscideae</name>
    <dbReference type="NCBI Taxonomy" id="2026836"/>
    <lineage>
        <taxon>Eukaryota</taxon>
        <taxon>Viridiplantae</taxon>
        <taxon>Chlorophyta</taxon>
        <taxon>core chlorophytes</taxon>
        <taxon>Trebouxiophyceae</taxon>
        <taxon>Chlorellales</taxon>
        <taxon>Chlorellaceae</taxon>
        <taxon>Apatococcus</taxon>
    </lineage>
</organism>
<dbReference type="Gene3D" id="3.30.730.10">
    <property type="entry name" value="AP2/ERF domain"/>
    <property type="match status" value="2"/>
</dbReference>
<feature type="compositionally biased region" description="Basic and acidic residues" evidence="6">
    <location>
        <begin position="156"/>
        <end position="171"/>
    </location>
</feature>
<feature type="region of interest" description="Disordered" evidence="6">
    <location>
        <begin position="331"/>
        <end position="356"/>
    </location>
</feature>
<feature type="compositionally biased region" description="Acidic residues" evidence="6">
    <location>
        <begin position="123"/>
        <end position="135"/>
    </location>
</feature>
<dbReference type="Pfam" id="PF04690">
    <property type="entry name" value="YABBY"/>
    <property type="match status" value="1"/>
</dbReference>
<comment type="subcellular location">
    <subcellularLocation>
        <location evidence="1">Nucleus</location>
    </subcellularLocation>
</comment>
<feature type="domain" description="AP2/ERF" evidence="7">
    <location>
        <begin position="602"/>
        <end position="658"/>
    </location>
</feature>
<feature type="region of interest" description="Disordered" evidence="6">
    <location>
        <begin position="685"/>
        <end position="708"/>
    </location>
</feature>
<sequence>MELPASPSSSTSGSYIIAETAGICGDGVVVGTHASDTCQSLGSKSPEAPHMPSEGDVGVPQDMAPRTGSSNHQPARIRTDGNIIMSEPRNEAEAIQNHDPPSDPDNDDSAAQSADPHGTGFQDYDEALDYMDEEGGSGSLLPSEHGMLCQTSKGGAGKERDEGPEQWDPRRPGAQKTVQLSQWLQRESQEQEMPVPSQDPAGAHVWQPQMPTLAPPVGAAHQPAWGIPYQATCNQPYGPAPPEPASLDAASMQPHGTRPPAKVKQRRAPSYYNLWIRDEVQKIKDANPDMEHRKAFATAAAHWTALPIDEKAHLAAKARANMLQAALDQSASQAAAQQPAQEISQTQPSGPRAPAGLTQLFSSRAATAQRPQQIAEPLTEGRTDPFSSQSDVQHHQAEDVSHGTQPGLQHMPYDSSRPGIEMPAAWPERQYHAFQESHGQQQMPFHPEHALPGTQAEGSEGLAACFVPEEQLQMGRERRTGRAASSRHDGDFTYGLVGNKPSEKNSSKFKGVTRHRRSGRWEAHIWVKELGRQIYLGGFEHESHAAEVYDVAALRVKGPKAKINFPHERYADLREYTNSLSLEELAITLRRQSQGFSRGSSRFRGVTHHPSGRWEARIGIPGSRHLYLGLYNSERDAAMMYDRALVRLRGASASTNFSVSDYKADLAAHYQMKQAELGFSVVPAASTEPTADPHGPGEEDASKAPADPFVAVPEDGQSPERPAGVIPDDRQGHPAGLEILPEAPDCEPTAGAPTNLGLSMPPIPEGADEHTATMLGLSHEGAVAHREGKVLAEVLPRAMDEAHNAALASSKGGIGPCEGVQVPPLQIAVALKATDLVPQDEGHADDAGSIALLPGGVDTLKATVLPSDAPLGPAAELGSRLEDVQILLKPASGSLSLAQAGHKDQPMAADDEDPPISDVDSECTHSVREDDLDEEVGKEILTAAQSGPNGKARNMKSLALLYQKPSAGPKRSRAEGNSLNADAAYLTIMSLLKDSQQHKRGACAAPLPAPVLAMPKAAPLDAPAAYQLITQLLRAQTDPTQVCKRLEGIEIRGGTGENPVSAWSIYSSLKDGQDSAGGNADPDIPMGQGALEQPYGPVDSPKQAPSPHAGAVASTGHSPFLASLVLEAQEKLGALGKPKPAAKPTEAGQIRASDVPLLDEAASGAAGVDRTDAMPSDVQVAGSFHACPPAPPDTDLSNAATAPEQLAQRGFSLRLRHLALKPYPSQGPHQWWQVGLALRISRRPCASAAASGWQGCCTESPAKGTNGNEGSGLSSLVLTTPNSGERIKWPVVAYQNANFR</sequence>
<feature type="region of interest" description="Disordered" evidence="6">
    <location>
        <begin position="897"/>
        <end position="920"/>
    </location>
</feature>
<gene>
    <name evidence="8" type="ORF">WJX84_006972</name>
</gene>
<dbReference type="PANTHER" id="PTHR32467">
    <property type="entry name" value="AP2-LIKE ETHYLENE-RESPONSIVE TRANSCRIPTION FACTOR"/>
    <property type="match status" value="1"/>
</dbReference>
<evidence type="ECO:0000256" key="5">
    <source>
        <dbReference type="ARBA" id="ARBA00023242"/>
    </source>
</evidence>
<dbReference type="CDD" id="cd00084">
    <property type="entry name" value="HMG-box_SF"/>
    <property type="match status" value="1"/>
</dbReference>
<evidence type="ECO:0000313" key="9">
    <source>
        <dbReference type="Proteomes" id="UP001485043"/>
    </source>
</evidence>
<comment type="caution">
    <text evidence="8">The sequence shown here is derived from an EMBL/GenBank/DDBJ whole genome shotgun (WGS) entry which is preliminary data.</text>
</comment>
<evidence type="ECO:0000256" key="3">
    <source>
        <dbReference type="ARBA" id="ARBA00023125"/>
    </source>
</evidence>
<dbReference type="InterPro" id="IPR016177">
    <property type="entry name" value="DNA-bd_dom_sf"/>
</dbReference>
<feature type="compositionally biased region" description="Acidic residues" evidence="6">
    <location>
        <begin position="909"/>
        <end position="920"/>
    </location>
</feature>
<reference evidence="8 9" key="1">
    <citation type="journal article" date="2024" name="Nat. Commun.">
        <title>Phylogenomics reveals the evolutionary origins of lichenization in chlorophyte algae.</title>
        <authorList>
            <person name="Puginier C."/>
            <person name="Libourel C."/>
            <person name="Otte J."/>
            <person name="Skaloud P."/>
            <person name="Haon M."/>
            <person name="Grisel S."/>
            <person name="Petersen M."/>
            <person name="Berrin J.G."/>
            <person name="Delaux P.M."/>
            <person name="Dal Grande F."/>
            <person name="Keller J."/>
        </authorList>
    </citation>
    <scope>NUCLEOTIDE SEQUENCE [LARGE SCALE GENOMIC DNA]</scope>
    <source>
        <strain evidence="8 9">SAG 2523</strain>
    </source>
</reference>
<feature type="region of interest" description="Disordered" evidence="6">
    <location>
        <begin position="1071"/>
        <end position="1114"/>
    </location>
</feature>
<accession>A0AAW1TE30</accession>
<dbReference type="CDD" id="cd00018">
    <property type="entry name" value="AP2"/>
    <property type="match status" value="2"/>
</dbReference>
<feature type="region of interest" description="Disordered" evidence="6">
    <location>
        <begin position="379"/>
        <end position="417"/>
    </location>
</feature>
<keyword evidence="5" id="KW-0539">Nucleus</keyword>
<dbReference type="EMBL" id="JALJOV010000101">
    <property type="protein sequence ID" value="KAK9867219.1"/>
    <property type="molecule type" value="Genomic_DNA"/>
</dbReference>
<dbReference type="Gene3D" id="1.10.30.10">
    <property type="entry name" value="High mobility group box domain"/>
    <property type="match status" value="1"/>
</dbReference>
<feature type="compositionally biased region" description="Low complexity" evidence="6">
    <location>
        <begin position="331"/>
        <end position="345"/>
    </location>
</feature>
<name>A0AAW1TE30_9CHLO</name>
<dbReference type="InterPro" id="IPR056775">
    <property type="entry name" value="YABBY_C"/>
</dbReference>
<dbReference type="InterPro" id="IPR001471">
    <property type="entry name" value="AP2/ERF_dom"/>
</dbReference>
<keyword evidence="9" id="KW-1185">Reference proteome</keyword>
<feature type="compositionally biased region" description="Basic and acidic residues" evidence="6">
    <location>
        <begin position="476"/>
        <end position="491"/>
    </location>
</feature>
<evidence type="ECO:0000313" key="8">
    <source>
        <dbReference type="EMBL" id="KAK9867219.1"/>
    </source>
</evidence>
<dbReference type="InterPro" id="IPR036955">
    <property type="entry name" value="AP2/ERF_dom_sf"/>
</dbReference>
<feature type="domain" description="AP2/ERF" evidence="7">
    <location>
        <begin position="508"/>
        <end position="566"/>
    </location>
</feature>
<dbReference type="PROSITE" id="PS51032">
    <property type="entry name" value="AP2_ERF"/>
    <property type="match status" value="2"/>
</dbReference>
<evidence type="ECO:0000256" key="2">
    <source>
        <dbReference type="ARBA" id="ARBA00023015"/>
    </source>
</evidence>
<dbReference type="SMART" id="SM00380">
    <property type="entry name" value="AP2"/>
    <property type="match status" value="2"/>
</dbReference>
<dbReference type="GO" id="GO:0005634">
    <property type="term" value="C:nucleus"/>
    <property type="evidence" value="ECO:0007669"/>
    <property type="project" value="UniProtKB-SubCell"/>
</dbReference>
<dbReference type="SUPFAM" id="SSF54171">
    <property type="entry name" value="DNA-binding domain"/>
    <property type="match status" value="2"/>
</dbReference>
<feature type="region of interest" description="Disordered" evidence="6">
    <location>
        <begin position="476"/>
        <end position="511"/>
    </location>
</feature>
<dbReference type="GO" id="GO:0003677">
    <property type="term" value="F:DNA binding"/>
    <property type="evidence" value="ECO:0007669"/>
    <property type="project" value="UniProtKB-KW"/>
</dbReference>
<keyword evidence="2" id="KW-0805">Transcription regulation</keyword>
<dbReference type="GO" id="GO:0003700">
    <property type="term" value="F:DNA-binding transcription factor activity"/>
    <property type="evidence" value="ECO:0007669"/>
    <property type="project" value="InterPro"/>
</dbReference>
<evidence type="ECO:0000256" key="6">
    <source>
        <dbReference type="SAM" id="MobiDB-lite"/>
    </source>
</evidence>
<evidence type="ECO:0000259" key="7">
    <source>
        <dbReference type="PROSITE" id="PS51032"/>
    </source>
</evidence>
<evidence type="ECO:0000256" key="4">
    <source>
        <dbReference type="ARBA" id="ARBA00023163"/>
    </source>
</evidence>
<feature type="compositionally biased region" description="Basic and acidic residues" evidence="6">
    <location>
        <begin position="392"/>
        <end position="401"/>
    </location>
</feature>
<dbReference type="PANTHER" id="PTHR32467:SF90">
    <property type="entry name" value="AP2-LIKE ETHYLENE-RESPONSIVE TRANSCRIPTION FACTOR AIL1"/>
    <property type="match status" value="1"/>
</dbReference>
<dbReference type="InterPro" id="IPR036910">
    <property type="entry name" value="HMG_box_dom_sf"/>
</dbReference>
<feature type="region of interest" description="Disordered" evidence="6">
    <location>
        <begin position="29"/>
        <end position="176"/>
    </location>
</feature>
<feature type="compositionally biased region" description="Polar residues" evidence="6">
    <location>
        <begin position="34"/>
        <end position="43"/>
    </location>
</feature>
<protein>
    <recommendedName>
        <fullName evidence="7">AP2/ERF domain-containing protein</fullName>
    </recommendedName>
</protein>